<evidence type="ECO:0000313" key="1">
    <source>
        <dbReference type="Ensembl" id="ENSSVLP00005001198.1"/>
    </source>
</evidence>
<keyword evidence="2" id="KW-1185">Reference proteome</keyword>
<protein>
    <submittedName>
        <fullName evidence="1">Uncharacterized protein</fullName>
    </submittedName>
</protein>
<dbReference type="Ensembl" id="ENSSVLT00005001327.1">
    <property type="protein sequence ID" value="ENSSVLP00005001198.1"/>
    <property type="gene ID" value="ENSSVLG00005001013.1"/>
</dbReference>
<proteinExistence type="predicted"/>
<dbReference type="GeneTree" id="ENSGT00980000199132"/>
<dbReference type="OrthoDB" id="9626239at2759"/>
<reference evidence="1" key="1">
    <citation type="submission" date="2020-06" db="EMBL/GenBank/DDBJ databases">
        <authorList>
            <consortium name="Wellcome Sanger Institute Data Sharing"/>
        </authorList>
    </citation>
    <scope>NUCLEOTIDE SEQUENCE [LARGE SCALE GENOMIC DNA]</scope>
</reference>
<accession>A0A8D2CJY6</accession>
<name>A0A8D2CJY6_SCIVU</name>
<reference evidence="1" key="2">
    <citation type="submission" date="2025-08" db="UniProtKB">
        <authorList>
            <consortium name="Ensembl"/>
        </authorList>
    </citation>
    <scope>IDENTIFICATION</scope>
</reference>
<dbReference type="AlphaFoldDB" id="A0A8D2CJY6"/>
<organism evidence="1 2">
    <name type="scientific">Sciurus vulgaris</name>
    <name type="common">Eurasian red squirrel</name>
    <dbReference type="NCBI Taxonomy" id="55149"/>
    <lineage>
        <taxon>Eukaryota</taxon>
        <taxon>Metazoa</taxon>
        <taxon>Chordata</taxon>
        <taxon>Craniata</taxon>
        <taxon>Vertebrata</taxon>
        <taxon>Euteleostomi</taxon>
        <taxon>Mammalia</taxon>
        <taxon>Eutheria</taxon>
        <taxon>Euarchontoglires</taxon>
        <taxon>Glires</taxon>
        <taxon>Rodentia</taxon>
        <taxon>Sciuromorpha</taxon>
        <taxon>Sciuridae</taxon>
        <taxon>Sciurinae</taxon>
        <taxon>Sciurini</taxon>
        <taxon>Sciurus</taxon>
    </lineage>
</organism>
<dbReference type="Proteomes" id="UP000694564">
    <property type="component" value="Chromosome 1"/>
</dbReference>
<sequence length="124" mass="13104">MAQVNQGGCADEEKLQHPVAHVGDGERLVIADVGAARLGRVALEIRLLIAPDGLSSQAQDEDAEDEEHCEPDLAHHILVDAAQQGLECLPVHGAWLGPGRPRHLSWCLCGPVRTRSASGAGPVL</sequence>
<evidence type="ECO:0000313" key="2">
    <source>
        <dbReference type="Proteomes" id="UP000694564"/>
    </source>
</evidence>
<reference evidence="1" key="3">
    <citation type="submission" date="2025-09" db="UniProtKB">
        <authorList>
            <consortium name="Ensembl"/>
        </authorList>
    </citation>
    <scope>IDENTIFICATION</scope>
</reference>